<dbReference type="SUPFAM" id="SSF88713">
    <property type="entry name" value="Glycoside hydrolase/deacetylase"/>
    <property type="match status" value="1"/>
</dbReference>
<name>A0A109K3B5_9HYPH</name>
<dbReference type="CDD" id="cd10928">
    <property type="entry name" value="CE4_u4"/>
    <property type="match status" value="1"/>
</dbReference>
<accession>A0A109K3B5</accession>
<sequence length="249" mass="27762">MTDDQIWLPLRQELDRWQQAGRRARLWLRDDDAIEPTEALESLLAITGQASVPLTIAVIPASTGEALAKRLLRENHILVAVHGWSHANHAGPEEKKQELGRHRPADLVLGELRDGLVTLQGLYAPRLVPMLVPPWNRISAELIPLLGAQGFDALSIFGRTTADSPIRLLNTHVDVVNQRGQRGNRPHADLVAELVAELKARFSRDDEPVGILTHHLVHGPSEWKFLTRLFEETGKHPGAAWMSARDLLD</sequence>
<dbReference type="GO" id="GO:0005975">
    <property type="term" value="P:carbohydrate metabolic process"/>
    <property type="evidence" value="ECO:0007669"/>
    <property type="project" value="InterPro"/>
</dbReference>
<dbReference type="OrthoDB" id="6086702at2"/>
<dbReference type="AlphaFoldDB" id="A0A109K3B5"/>
<comment type="caution">
    <text evidence="1">The sequence shown here is derived from an EMBL/GenBank/DDBJ whole genome shotgun (WGS) entry which is preliminary data.</text>
</comment>
<dbReference type="Proteomes" id="UP000068164">
    <property type="component" value="Unassembled WGS sequence"/>
</dbReference>
<dbReference type="EMBL" id="LNCD01000003">
    <property type="protein sequence ID" value="KWV60042.1"/>
    <property type="molecule type" value="Genomic_DNA"/>
</dbReference>
<protein>
    <submittedName>
        <fullName evidence="1">Polysaccharide deacetylase</fullName>
    </submittedName>
</protein>
<organism evidence="1 2">
    <name type="scientific">Rhizobium altiplani</name>
    <dbReference type="NCBI Taxonomy" id="1864509"/>
    <lineage>
        <taxon>Bacteria</taxon>
        <taxon>Pseudomonadati</taxon>
        <taxon>Pseudomonadota</taxon>
        <taxon>Alphaproteobacteria</taxon>
        <taxon>Hyphomicrobiales</taxon>
        <taxon>Rhizobiaceae</taxon>
        <taxon>Rhizobium/Agrobacterium group</taxon>
        <taxon>Rhizobium</taxon>
    </lineage>
</organism>
<dbReference type="InterPro" id="IPR011330">
    <property type="entry name" value="Glyco_hydro/deAcase_b/a-brl"/>
</dbReference>
<reference evidence="1 2" key="1">
    <citation type="submission" date="2015-11" db="EMBL/GenBank/DDBJ databases">
        <title>Draft Genome Sequence of the Strain BR 10423 (Rhizobium sp.) isolated from nodules of Mimosa pudica.</title>
        <authorList>
            <person name="Barauna A.C."/>
            <person name="Zilli J.E."/>
            <person name="Simoes-Araujo J.L."/>
            <person name="Reis V.M."/>
            <person name="James E.K."/>
            <person name="Reis F.B.Jr."/>
            <person name="Rouws L.F."/>
            <person name="Passos S.R."/>
            <person name="Gois S.R."/>
        </authorList>
    </citation>
    <scope>NUCLEOTIDE SEQUENCE [LARGE SCALE GENOMIC DNA]</scope>
    <source>
        <strain evidence="1 2">BR10423</strain>
    </source>
</reference>
<evidence type="ECO:0000313" key="1">
    <source>
        <dbReference type="EMBL" id="KWV60042.1"/>
    </source>
</evidence>
<evidence type="ECO:0000313" key="2">
    <source>
        <dbReference type="Proteomes" id="UP000068164"/>
    </source>
</evidence>
<dbReference type="RefSeq" id="WP_062368434.1">
    <property type="nucleotide sequence ID" value="NZ_LNCD01000003.1"/>
</dbReference>
<gene>
    <name evidence="1" type="ORF">AS026_27495</name>
</gene>
<keyword evidence="2" id="KW-1185">Reference proteome</keyword>
<proteinExistence type="predicted"/>
<dbReference type="Gene3D" id="3.20.20.370">
    <property type="entry name" value="Glycoside hydrolase/deacetylase"/>
    <property type="match status" value="1"/>
</dbReference>
<dbReference type="InterPro" id="IPR049591">
    <property type="entry name" value="CE4_u4-like"/>
</dbReference>